<proteinExistence type="predicted"/>
<name>A0A8J3HVA9_9CHLR</name>
<evidence type="ECO:0000313" key="2">
    <source>
        <dbReference type="Proteomes" id="UP000612362"/>
    </source>
</evidence>
<dbReference type="AlphaFoldDB" id="A0A8J3HVA9"/>
<protein>
    <submittedName>
        <fullName evidence="1">Uncharacterized protein</fullName>
    </submittedName>
</protein>
<comment type="caution">
    <text evidence="1">The sequence shown here is derived from an EMBL/GenBank/DDBJ whole genome shotgun (WGS) entry which is preliminary data.</text>
</comment>
<keyword evidence="2" id="KW-1185">Reference proteome</keyword>
<sequence>MIALIKVERVFVQDSHWNQATKDAVILAWGKLIFSLLTDNQYVGWQVYAP</sequence>
<evidence type="ECO:0000313" key="1">
    <source>
        <dbReference type="EMBL" id="GHO43896.1"/>
    </source>
</evidence>
<organism evidence="1 2">
    <name type="scientific">Ktedonospora formicarum</name>
    <dbReference type="NCBI Taxonomy" id="2778364"/>
    <lineage>
        <taxon>Bacteria</taxon>
        <taxon>Bacillati</taxon>
        <taxon>Chloroflexota</taxon>
        <taxon>Ktedonobacteria</taxon>
        <taxon>Ktedonobacterales</taxon>
        <taxon>Ktedonobacteraceae</taxon>
        <taxon>Ktedonospora</taxon>
    </lineage>
</organism>
<gene>
    <name evidence="1" type="ORF">KSX_20590</name>
</gene>
<dbReference type="Proteomes" id="UP000612362">
    <property type="component" value="Unassembled WGS sequence"/>
</dbReference>
<dbReference type="EMBL" id="BNJF01000001">
    <property type="protein sequence ID" value="GHO43896.1"/>
    <property type="molecule type" value="Genomic_DNA"/>
</dbReference>
<reference evidence="1" key="1">
    <citation type="submission" date="2020-10" db="EMBL/GenBank/DDBJ databases">
        <title>Taxonomic study of unclassified bacteria belonging to the class Ktedonobacteria.</title>
        <authorList>
            <person name="Yabe S."/>
            <person name="Wang C.M."/>
            <person name="Zheng Y."/>
            <person name="Sakai Y."/>
            <person name="Cavaletti L."/>
            <person name="Monciardini P."/>
            <person name="Donadio S."/>
        </authorList>
    </citation>
    <scope>NUCLEOTIDE SEQUENCE</scope>
    <source>
        <strain evidence="1">SOSP1-1</strain>
    </source>
</reference>
<accession>A0A8J3HVA9</accession>